<dbReference type="InterPro" id="IPR043754">
    <property type="entry name" value="DUF5700"/>
</dbReference>
<name>A0ABT0H5Y4_9FLAO</name>
<evidence type="ECO:0000313" key="3">
    <source>
        <dbReference type="Proteomes" id="UP001203687"/>
    </source>
</evidence>
<evidence type="ECO:0000313" key="2">
    <source>
        <dbReference type="EMBL" id="MCK8479792.1"/>
    </source>
</evidence>
<keyword evidence="3" id="KW-1185">Reference proteome</keyword>
<keyword evidence="1" id="KW-0732">Signal</keyword>
<dbReference type="RefSeq" id="WP_248412043.1">
    <property type="nucleotide sequence ID" value="NZ_JALPQF010000003.1"/>
</dbReference>
<evidence type="ECO:0008006" key="4">
    <source>
        <dbReference type="Google" id="ProtNLM"/>
    </source>
</evidence>
<feature type="signal peptide" evidence="1">
    <location>
        <begin position="1"/>
        <end position="20"/>
    </location>
</feature>
<proteinExistence type="predicted"/>
<dbReference type="Pfam" id="PF18958">
    <property type="entry name" value="DUF5700"/>
    <property type="match status" value="1"/>
</dbReference>
<accession>A0ABT0H5Y4</accession>
<sequence>MKQALIFLALMIYTSSESIAQNVNLEFDFKNVHAALELISNGKLNILSDKQFLELPGTKGMLDHDSKFNNKMSKDQYLAELKTANFKPDAFGINDIRKNINSIKRLVNQISSRSDYIKKLIESQISNYLPNTQLPKTTVYFVLGGNSDGYTDGNSFYIELQYFNGLEGLALLISHEIYHIYQQKLNPFFLKLLNMPTASQINYVIPINTYMEGVASYIANPLLINNPDKYVEFNQRKYKRNFKRIKESFLLFESLINYSKEVDSSQLNSIYNIGFSGNWDSPLYFVGFEICAQIEKEYGEYSIREYINKVPTQLFIDYINLYRRKEKNIPLRFSLKTEELIQELHKNLIME</sequence>
<organism evidence="2 3">
    <name type="scientific">Psychroserpens algicola</name>
    <dbReference type="NCBI Taxonomy" id="1719034"/>
    <lineage>
        <taxon>Bacteria</taxon>
        <taxon>Pseudomonadati</taxon>
        <taxon>Bacteroidota</taxon>
        <taxon>Flavobacteriia</taxon>
        <taxon>Flavobacteriales</taxon>
        <taxon>Flavobacteriaceae</taxon>
        <taxon>Psychroserpens</taxon>
    </lineage>
</organism>
<evidence type="ECO:0000256" key="1">
    <source>
        <dbReference type="SAM" id="SignalP"/>
    </source>
</evidence>
<dbReference type="Proteomes" id="UP001203687">
    <property type="component" value="Unassembled WGS sequence"/>
</dbReference>
<reference evidence="2" key="1">
    <citation type="submission" date="2022-04" db="EMBL/GenBank/DDBJ databases">
        <authorList>
            <person name="Ren T."/>
        </authorList>
    </citation>
    <scope>NUCLEOTIDE SEQUENCE</scope>
    <source>
        <strain evidence="2">F63249</strain>
    </source>
</reference>
<protein>
    <recommendedName>
        <fullName evidence="4">DUF2268 domain-containing protein</fullName>
    </recommendedName>
</protein>
<gene>
    <name evidence="2" type="ORF">MUY34_04120</name>
</gene>
<feature type="chain" id="PRO_5045445765" description="DUF2268 domain-containing protein" evidence="1">
    <location>
        <begin position="21"/>
        <end position="351"/>
    </location>
</feature>
<comment type="caution">
    <text evidence="2">The sequence shown here is derived from an EMBL/GenBank/DDBJ whole genome shotgun (WGS) entry which is preliminary data.</text>
</comment>
<dbReference type="EMBL" id="JALPQF010000003">
    <property type="protein sequence ID" value="MCK8479792.1"/>
    <property type="molecule type" value="Genomic_DNA"/>
</dbReference>